<organism evidence="1 2">
    <name type="scientific">Xenorhabdus szentirmaii DSM 16338</name>
    <dbReference type="NCBI Taxonomy" id="1427518"/>
    <lineage>
        <taxon>Bacteria</taxon>
        <taxon>Pseudomonadati</taxon>
        <taxon>Pseudomonadota</taxon>
        <taxon>Gammaproteobacteria</taxon>
        <taxon>Enterobacterales</taxon>
        <taxon>Morganellaceae</taxon>
        <taxon>Xenorhabdus</taxon>
    </lineage>
</organism>
<proteinExistence type="predicted"/>
<reference evidence="1" key="1">
    <citation type="submission" date="2013-11" db="EMBL/GenBank/DDBJ databases">
        <title>Draft genome sequence and annotation of the entomopathogenic bacteria, Xenorhabdus cabanillasi strain JM26 and Xenorhabdus szentirmai strain DSM 16338.</title>
        <authorList>
            <person name="Gualtieri M."/>
            <person name="Ogier J.C."/>
            <person name="Pages S."/>
            <person name="Givaudan A."/>
            <person name="Gaudriault S."/>
        </authorList>
    </citation>
    <scope>NUCLEOTIDE SEQUENCE [LARGE SCALE GENOMIC DNA]</scope>
    <source>
        <strain evidence="1">DSM 16338</strain>
    </source>
</reference>
<protein>
    <submittedName>
        <fullName evidence="1">Uncharacterized protein</fullName>
    </submittedName>
</protein>
<evidence type="ECO:0000313" key="1">
    <source>
        <dbReference type="EMBL" id="CDL85549.1"/>
    </source>
</evidence>
<name>W1J4A2_9GAMM</name>
<sequence>MRFFDVDDCSFTIKKWEVLQIKLAIVLMRFIMKDGAVINKNGILFINK</sequence>
<keyword evidence="2" id="KW-1185">Reference proteome</keyword>
<evidence type="ECO:0000313" key="2">
    <source>
        <dbReference type="Proteomes" id="UP000019202"/>
    </source>
</evidence>
<dbReference type="EMBL" id="CBXF010000143">
    <property type="protein sequence ID" value="CDL85549.1"/>
    <property type="molecule type" value="Genomic_DNA"/>
</dbReference>
<gene>
    <name evidence="1" type="ORF">XSR1_80049</name>
</gene>
<dbReference type="Proteomes" id="UP000019202">
    <property type="component" value="Unassembled WGS sequence"/>
</dbReference>
<accession>W1J4A2</accession>
<dbReference type="AlphaFoldDB" id="W1J4A2"/>
<comment type="caution">
    <text evidence="1">The sequence shown here is derived from an EMBL/GenBank/DDBJ whole genome shotgun (WGS) entry which is preliminary data.</text>
</comment>